<sequence length="373" mass="42254">MTPQRDEILQFGTSRFLLAHVDYYVSRSLAEGHSHKRVVVTQTSSRPEGIAKARALAAHRRYPVHFRGVRDGETFDRQEMVDSLATCLIAQQEWPELERRFRDEITHVVSNAGDNGYRVTVDDSPRHEVPASFPAKLAKLLYARYRAGAAGVILMPCELVSGNGQYLKTIVTKLSSQAYADAGFTAWLDEACLWIDTLVDRIVSSTLEPVGAVAEPYGLWAIQETPGLELPCHHPDVQRVDDIFPYEKRKLHILNLSHTWLVQRTVDLGLSDEIRFVREAMDESRLRDDLETLLEDEVLPTLDHAFPGMALADYKATVLERFTNPFLDHALVDIAQNHVEKVRRRWLPVHEMARAQGQPTPRLTARLEAMAMA</sequence>
<reference evidence="5 6" key="1">
    <citation type="submission" date="2016-11" db="EMBL/GenBank/DDBJ databases">
        <authorList>
            <person name="Jaros S."/>
            <person name="Januszkiewicz K."/>
            <person name="Wedrychowicz H."/>
        </authorList>
    </citation>
    <scope>NUCLEOTIDE SEQUENCE [LARGE SCALE GENOMIC DNA]</scope>
    <source>
        <strain evidence="5 6">DSM 19980</strain>
    </source>
</reference>
<dbReference type="OrthoDB" id="9768714at2"/>
<feature type="domain" description="Mannitol dehydrogenase N-terminal" evidence="3">
    <location>
        <begin position="7"/>
        <end position="225"/>
    </location>
</feature>
<dbReference type="STRING" id="1121942.SAMN02745148_01996"/>
<feature type="domain" description="Mannitol dehydrogenase C-terminal" evidence="4">
    <location>
        <begin position="242"/>
        <end position="364"/>
    </location>
</feature>
<dbReference type="Gene3D" id="1.10.1040.10">
    <property type="entry name" value="N-(1-d-carboxylethyl)-l-norvaline Dehydrogenase, domain 2"/>
    <property type="match status" value="1"/>
</dbReference>
<dbReference type="AlphaFoldDB" id="A0A1M4ZNP9"/>
<dbReference type="Pfam" id="PF01232">
    <property type="entry name" value="Mannitol_dh"/>
    <property type="match status" value="1"/>
</dbReference>
<dbReference type="EMBL" id="FQUJ01000008">
    <property type="protein sequence ID" value="SHF19628.1"/>
    <property type="molecule type" value="Genomic_DNA"/>
</dbReference>
<dbReference type="GO" id="GO:0019592">
    <property type="term" value="P:mannitol catabolic process"/>
    <property type="evidence" value="ECO:0007669"/>
    <property type="project" value="TreeGrafter"/>
</dbReference>
<dbReference type="InterPro" id="IPR008927">
    <property type="entry name" value="6-PGluconate_DH-like_C_sf"/>
</dbReference>
<organism evidence="5 6">
    <name type="scientific">Modicisalibacter ilicicola DSM 19980</name>
    <dbReference type="NCBI Taxonomy" id="1121942"/>
    <lineage>
        <taxon>Bacteria</taxon>
        <taxon>Pseudomonadati</taxon>
        <taxon>Pseudomonadota</taxon>
        <taxon>Gammaproteobacteria</taxon>
        <taxon>Oceanospirillales</taxon>
        <taxon>Halomonadaceae</taxon>
        <taxon>Modicisalibacter</taxon>
    </lineage>
</organism>
<dbReference type="RefSeq" id="WP_072822322.1">
    <property type="nucleotide sequence ID" value="NZ_FQUJ01000008.1"/>
</dbReference>
<gene>
    <name evidence="5" type="ORF">SAMN02745148_01996</name>
</gene>
<name>A0A1M4ZNP9_9GAMM</name>
<accession>A0A1M4ZNP9</accession>
<keyword evidence="1" id="KW-0560">Oxidoreductase</keyword>
<evidence type="ECO:0000313" key="5">
    <source>
        <dbReference type="EMBL" id="SHF19628.1"/>
    </source>
</evidence>
<evidence type="ECO:0000313" key="6">
    <source>
        <dbReference type="Proteomes" id="UP000184346"/>
    </source>
</evidence>
<dbReference type="InterPro" id="IPR013131">
    <property type="entry name" value="Mannitol_DH_N"/>
</dbReference>
<dbReference type="PANTHER" id="PTHR30524">
    <property type="entry name" value="MANNITOL-1-PHOSPHATE 5-DEHYDROGENASE"/>
    <property type="match status" value="1"/>
</dbReference>
<dbReference type="Proteomes" id="UP000184346">
    <property type="component" value="Unassembled WGS sequence"/>
</dbReference>
<dbReference type="InterPro" id="IPR013118">
    <property type="entry name" value="Mannitol_DH_C"/>
</dbReference>
<dbReference type="GO" id="GO:0005829">
    <property type="term" value="C:cytosol"/>
    <property type="evidence" value="ECO:0007669"/>
    <property type="project" value="TreeGrafter"/>
</dbReference>
<dbReference type="PANTHER" id="PTHR30524:SF0">
    <property type="entry name" value="ALTRONATE OXIDOREDUCTASE-RELATED"/>
    <property type="match status" value="1"/>
</dbReference>
<dbReference type="GO" id="GO:0008926">
    <property type="term" value="F:mannitol-1-phosphate 5-dehydrogenase activity"/>
    <property type="evidence" value="ECO:0007669"/>
    <property type="project" value="TreeGrafter"/>
</dbReference>
<keyword evidence="2" id="KW-0520">NAD</keyword>
<proteinExistence type="predicted"/>
<evidence type="ECO:0000256" key="1">
    <source>
        <dbReference type="ARBA" id="ARBA00023002"/>
    </source>
</evidence>
<dbReference type="SUPFAM" id="SSF48179">
    <property type="entry name" value="6-phosphogluconate dehydrogenase C-terminal domain-like"/>
    <property type="match status" value="1"/>
</dbReference>
<dbReference type="Gene3D" id="3.40.50.720">
    <property type="entry name" value="NAD(P)-binding Rossmann-like Domain"/>
    <property type="match status" value="1"/>
</dbReference>
<dbReference type="InterPro" id="IPR013328">
    <property type="entry name" value="6PGD_dom2"/>
</dbReference>
<evidence type="ECO:0000259" key="4">
    <source>
        <dbReference type="Pfam" id="PF08125"/>
    </source>
</evidence>
<evidence type="ECO:0000256" key="2">
    <source>
        <dbReference type="ARBA" id="ARBA00023027"/>
    </source>
</evidence>
<dbReference type="Pfam" id="PF08125">
    <property type="entry name" value="Mannitol_dh_C"/>
    <property type="match status" value="1"/>
</dbReference>
<dbReference type="InterPro" id="IPR036291">
    <property type="entry name" value="NAD(P)-bd_dom_sf"/>
</dbReference>
<keyword evidence="6" id="KW-1185">Reference proteome</keyword>
<dbReference type="SUPFAM" id="SSF51735">
    <property type="entry name" value="NAD(P)-binding Rossmann-fold domains"/>
    <property type="match status" value="1"/>
</dbReference>
<protein>
    <submittedName>
        <fullName evidence="5">Tagaturonate reductase</fullName>
    </submittedName>
</protein>
<evidence type="ECO:0000259" key="3">
    <source>
        <dbReference type="Pfam" id="PF01232"/>
    </source>
</evidence>